<dbReference type="Pfam" id="PF11915">
    <property type="entry name" value="DUF3433"/>
    <property type="match status" value="2"/>
</dbReference>
<reference evidence="3 4" key="1">
    <citation type="submission" date="2013-03" db="EMBL/GenBank/DDBJ databases">
        <title>The Genome Sequence of Cladophialophora psammophila CBS 110553.</title>
        <authorList>
            <consortium name="The Broad Institute Genomics Platform"/>
            <person name="Cuomo C."/>
            <person name="de Hoog S."/>
            <person name="Gorbushina A."/>
            <person name="Walker B."/>
            <person name="Young S.K."/>
            <person name="Zeng Q."/>
            <person name="Gargeya S."/>
            <person name="Fitzgerald M."/>
            <person name="Haas B."/>
            <person name="Abouelleil A."/>
            <person name="Allen A.W."/>
            <person name="Alvarado L."/>
            <person name="Arachchi H.M."/>
            <person name="Berlin A.M."/>
            <person name="Chapman S.B."/>
            <person name="Gainer-Dewar J."/>
            <person name="Goldberg J."/>
            <person name="Griggs A."/>
            <person name="Gujja S."/>
            <person name="Hansen M."/>
            <person name="Howarth C."/>
            <person name="Imamovic A."/>
            <person name="Ireland A."/>
            <person name="Larimer J."/>
            <person name="McCowan C."/>
            <person name="Murphy C."/>
            <person name="Pearson M."/>
            <person name="Poon T.W."/>
            <person name="Priest M."/>
            <person name="Roberts A."/>
            <person name="Saif S."/>
            <person name="Shea T."/>
            <person name="Sisk P."/>
            <person name="Sykes S."/>
            <person name="Wortman J."/>
            <person name="Nusbaum C."/>
            <person name="Birren B."/>
        </authorList>
    </citation>
    <scope>NUCLEOTIDE SEQUENCE [LARGE SCALE GENOMIC DNA]</scope>
    <source>
        <strain evidence="3 4">CBS 110553</strain>
    </source>
</reference>
<keyword evidence="4" id="KW-1185">Reference proteome</keyword>
<feature type="compositionally biased region" description="Low complexity" evidence="1">
    <location>
        <begin position="51"/>
        <end position="61"/>
    </location>
</feature>
<feature type="transmembrane region" description="Helical" evidence="2">
    <location>
        <begin position="857"/>
        <end position="880"/>
    </location>
</feature>
<feature type="compositionally biased region" description="Basic and acidic residues" evidence="1">
    <location>
        <begin position="1332"/>
        <end position="1342"/>
    </location>
</feature>
<dbReference type="GeneID" id="19186627"/>
<keyword evidence="2" id="KW-0812">Transmembrane</keyword>
<feature type="transmembrane region" description="Helical" evidence="2">
    <location>
        <begin position="789"/>
        <end position="809"/>
    </location>
</feature>
<sequence length="1518" mass="164343">MEEDSRPSAYLNVPITEAERRAQVAEAAVRDRDDSSERLLPEPRQPSPEFQSAQSSAQLQAPVPSRFPSIHAPPVIRQYAPRFSQRPEVRQYVPISPVPEEDEPESIRLRPHSAAVTDDGYLLPSPGPMPTLWTPIWLKRWFLGLFALVFAAFLIVLVLLWHFDEQNDGFHVDQGTNHDAWTYTPTVIVVIVVAAWRMVDHQSKLAMPYDALQDGPIKPSESLLVDYISNFQLVSLLEAFKNSHFAVIASITGFMLLKVVTVFATGLLVALPTQVTQKGATVRARGFNADSFDPNAALTSSAFPAQPVYAYYGSMAQGVPLENGVRFDLAYSALTVSSDTPIGDDTTISGEVDAFVPTMTCKTLNVQLGTPRIVNDTNSASAFATSSNITFTINAGDVCSQLSSVSVPADNPYTEILPKRQVTGTMQQVFCGTANASVPGSNGPQGLLFTITDIRYQQTLFDNATDLAGGSFVIASDVSRTLNNLTNVFCTPSYSMTRAEITNNTRLLASNNAVSITLKDGARNSTLSGFSNWNATIVLTQASIAAQVLFGDTINDDTISDSSAIFTLMALTRGSQNIDTLINPDAMISAAQDTSKGLLSQYAHQVLRAADDADVDGGKVTRQERRLRVNDVSVWTMASASGLLFFFCVALIFIAPRAVVPRDPSSIAAMATMLTRSTELDRLLRKQGAPSYANQKSALAGFEFGTAIATTDSGTRSFKIVTSEGEPDEPTTKLTMDIKWWVPITATFPVLTLTLILPLGLIAALELIQRHSDDHNGFYTVADDKWTEIYSHYIPGLVMLILAAFVNMLDFNVALFTPWNNLAAGNAIHRRSVLNNILGRSPPSAFLQALRTRSLGAMLSIIAAALASLLAVIASGLYYVQHYTVDGASISLTQVDSFDLQWPNSFSNDNGAAAITSLIMHQNFSYPQFTYEGLVFPKLSLNNSALTKDTLTTVSGSSSHLLPAVRANLKCDVLASDSFSLSTEKAGTDSAYATDQAFITARAALPDSCQLGGSKGTDDFVLYENNFELPPGGKGTFAGAQLDLLFGENATTYGNYGENRGQYISDNPPVGCPSLAFTFGHFQLDSTDRSQVTTMVCYQEIQGLDANVTLLPNSTIIDSSHPPAVVESSIFLHDNPLSNSSGVKTFDFRIQNNLAQEMTVFNGEGGTPATNPSTTNTFDIFFQAIINGSEPHDPATLAGPDNQDVLIDAINRFYRIYMAQAISANMRGPLNSLSTSSRLLRRQTSSTITSPTTVDTPRLVQDKDSKLILQTLLGIMTVLAASAWLTTKFQRVLPCNPCSMAGTMSLLAGSDLCHSADDGLCECCGKRRRRSFGHDDGNRPESIHAGPDENGDETDERQQVIPDGAEWMPASQFETVFGGKRYSMGWWRERRLVGKRRRFGVDIGARADGADDQDWELGERRPEGTGFSDFMMRGGDRDGRGEYSRFGGRSRGASMSGPSPEPGAIEARGGQMMNMPREPSPGVYVPETGRTGQPFHHDGGGPGPSTMAGRRSPVGGEA</sequence>
<feature type="region of interest" description="Disordered" evidence="1">
    <location>
        <begin position="1415"/>
        <end position="1518"/>
    </location>
</feature>
<name>W9X4R2_9EURO</name>
<dbReference type="eggNOG" id="ENOG502QQ7D">
    <property type="taxonomic scope" value="Eukaryota"/>
</dbReference>
<organism evidence="3 4">
    <name type="scientific">Cladophialophora psammophila CBS 110553</name>
    <dbReference type="NCBI Taxonomy" id="1182543"/>
    <lineage>
        <taxon>Eukaryota</taxon>
        <taxon>Fungi</taxon>
        <taxon>Dikarya</taxon>
        <taxon>Ascomycota</taxon>
        <taxon>Pezizomycotina</taxon>
        <taxon>Eurotiomycetes</taxon>
        <taxon>Chaetothyriomycetidae</taxon>
        <taxon>Chaetothyriales</taxon>
        <taxon>Herpotrichiellaceae</taxon>
        <taxon>Cladophialophora</taxon>
    </lineage>
</organism>
<comment type="caution">
    <text evidence="3">The sequence shown here is derived from an EMBL/GenBank/DDBJ whole genome shotgun (WGS) entry which is preliminary data.</text>
</comment>
<evidence type="ECO:0000313" key="4">
    <source>
        <dbReference type="Proteomes" id="UP000019471"/>
    </source>
</evidence>
<feature type="region of interest" description="Disordered" evidence="1">
    <location>
        <begin position="1332"/>
        <end position="1357"/>
    </location>
</feature>
<evidence type="ECO:0000313" key="3">
    <source>
        <dbReference type="EMBL" id="EXJ75198.1"/>
    </source>
</evidence>
<dbReference type="PANTHER" id="PTHR37544:SF1">
    <property type="entry name" value="PHOSPHORIBOSYLAMINOIMIDAZOLE-SUCCINOCARBOXAMIDE SYNTHASE"/>
    <property type="match status" value="1"/>
</dbReference>
<keyword evidence="2" id="KW-0472">Membrane</keyword>
<feature type="transmembrane region" description="Helical" evidence="2">
    <location>
        <begin position="181"/>
        <end position="199"/>
    </location>
</feature>
<dbReference type="Proteomes" id="UP000019471">
    <property type="component" value="Unassembled WGS sequence"/>
</dbReference>
<dbReference type="RefSeq" id="XP_007740700.1">
    <property type="nucleotide sequence ID" value="XM_007742510.1"/>
</dbReference>
<keyword evidence="2" id="KW-1133">Transmembrane helix</keyword>
<dbReference type="HOGENOM" id="CLU_003000_1_0_1"/>
<accession>W9X4R2</accession>
<feature type="transmembrane region" description="Helical" evidence="2">
    <location>
        <begin position="141"/>
        <end position="161"/>
    </location>
</feature>
<protein>
    <submittedName>
        <fullName evidence="3">Uncharacterized protein</fullName>
    </submittedName>
</protein>
<gene>
    <name evidence="3" type="ORF">A1O5_01894</name>
</gene>
<feature type="region of interest" description="Disordered" evidence="1">
    <location>
        <begin position="22"/>
        <end position="62"/>
    </location>
</feature>
<feature type="compositionally biased region" description="Basic and acidic residues" evidence="1">
    <location>
        <begin position="22"/>
        <end position="41"/>
    </location>
</feature>
<evidence type="ECO:0000256" key="2">
    <source>
        <dbReference type="SAM" id="Phobius"/>
    </source>
</evidence>
<dbReference type="EMBL" id="AMGX01000002">
    <property type="protein sequence ID" value="EXJ75198.1"/>
    <property type="molecule type" value="Genomic_DNA"/>
</dbReference>
<evidence type="ECO:0000256" key="1">
    <source>
        <dbReference type="SAM" id="MobiDB-lite"/>
    </source>
</evidence>
<feature type="transmembrane region" description="Helical" evidence="2">
    <location>
        <begin position="740"/>
        <end position="768"/>
    </location>
</feature>
<feature type="compositionally biased region" description="Basic and acidic residues" evidence="1">
    <location>
        <begin position="1434"/>
        <end position="1443"/>
    </location>
</feature>
<feature type="transmembrane region" description="Helical" evidence="2">
    <location>
        <begin position="632"/>
        <end position="655"/>
    </location>
</feature>
<dbReference type="OrthoDB" id="5332281at2759"/>
<proteinExistence type="predicted"/>
<dbReference type="InterPro" id="IPR021840">
    <property type="entry name" value="DUF3433"/>
</dbReference>
<dbReference type="PANTHER" id="PTHR37544">
    <property type="entry name" value="SPRAY-RELATED"/>
    <property type="match status" value="1"/>
</dbReference>
<dbReference type="STRING" id="1182543.W9X4R2"/>